<keyword evidence="3" id="KW-1185">Reference proteome</keyword>
<organism evidence="2 3">
    <name type="scientific">Vespula germanica</name>
    <name type="common">German yellow jacket</name>
    <name type="synonym">Paravespula germanica</name>
    <dbReference type="NCBI Taxonomy" id="30212"/>
    <lineage>
        <taxon>Eukaryota</taxon>
        <taxon>Metazoa</taxon>
        <taxon>Ecdysozoa</taxon>
        <taxon>Arthropoda</taxon>
        <taxon>Hexapoda</taxon>
        <taxon>Insecta</taxon>
        <taxon>Pterygota</taxon>
        <taxon>Neoptera</taxon>
        <taxon>Endopterygota</taxon>
        <taxon>Hymenoptera</taxon>
        <taxon>Apocrita</taxon>
        <taxon>Aculeata</taxon>
        <taxon>Vespoidea</taxon>
        <taxon>Vespidae</taxon>
        <taxon>Vespinae</taxon>
        <taxon>Vespula</taxon>
    </lineage>
</organism>
<feature type="region of interest" description="Disordered" evidence="1">
    <location>
        <begin position="85"/>
        <end position="141"/>
    </location>
</feature>
<comment type="caution">
    <text evidence="2">The sequence shown here is derived from an EMBL/GenBank/DDBJ whole genome shotgun (WGS) entry which is preliminary data.</text>
</comment>
<dbReference type="AlphaFoldDB" id="A0A834KVS6"/>
<dbReference type="EMBL" id="JACSDZ010000002">
    <property type="protein sequence ID" value="KAF7413863.1"/>
    <property type="molecule type" value="Genomic_DNA"/>
</dbReference>
<sequence length="176" mass="20181">MRKRNTSDSKNESYARLCIGDRYKFMKFTPARSENRSASVKRTDAINAPHTGIELHRRQQSEKHNRYTPLCGTGHRPVYVVVGSSSQAVSSQQQQQQQRQRQQSRWAGSGIPRRARVSGTHRHVVHSGNKGEVSRGRSPRPARTFWLTRGGLDQSFRYVHESKILPKILILDIFQC</sequence>
<evidence type="ECO:0000313" key="2">
    <source>
        <dbReference type="EMBL" id="KAF7413863.1"/>
    </source>
</evidence>
<reference evidence="2" key="1">
    <citation type="journal article" date="2020" name="G3 (Bethesda)">
        <title>High-Quality Assemblies for Three Invasive Social Wasps from the &lt;i&gt;Vespula&lt;/i&gt; Genus.</title>
        <authorList>
            <person name="Harrop T.W.R."/>
            <person name="Guhlin J."/>
            <person name="McLaughlin G.M."/>
            <person name="Permina E."/>
            <person name="Stockwell P."/>
            <person name="Gilligan J."/>
            <person name="Le Lec M.F."/>
            <person name="Gruber M.A.M."/>
            <person name="Quinn O."/>
            <person name="Lovegrove M."/>
            <person name="Duncan E.J."/>
            <person name="Remnant E.J."/>
            <person name="Van Eeckhoven J."/>
            <person name="Graham B."/>
            <person name="Knapp R.A."/>
            <person name="Langford K.W."/>
            <person name="Kronenberg Z."/>
            <person name="Press M.O."/>
            <person name="Eacker S.M."/>
            <person name="Wilson-Rankin E.E."/>
            <person name="Purcell J."/>
            <person name="Lester P.J."/>
            <person name="Dearden P.K."/>
        </authorList>
    </citation>
    <scope>NUCLEOTIDE SEQUENCE</scope>
    <source>
        <strain evidence="2">Linc-1</strain>
    </source>
</reference>
<gene>
    <name evidence="2" type="ORF">HZH68_002352</name>
</gene>
<accession>A0A834KVS6</accession>
<evidence type="ECO:0000313" key="3">
    <source>
        <dbReference type="Proteomes" id="UP000617340"/>
    </source>
</evidence>
<feature type="compositionally biased region" description="Low complexity" evidence="1">
    <location>
        <begin position="85"/>
        <end position="105"/>
    </location>
</feature>
<proteinExistence type="predicted"/>
<evidence type="ECO:0000256" key="1">
    <source>
        <dbReference type="SAM" id="MobiDB-lite"/>
    </source>
</evidence>
<dbReference type="Proteomes" id="UP000617340">
    <property type="component" value="Unassembled WGS sequence"/>
</dbReference>
<protein>
    <submittedName>
        <fullName evidence="2">Uncharacterized protein</fullName>
    </submittedName>
</protein>
<name>A0A834KVS6_VESGE</name>
<feature type="compositionally biased region" description="Basic residues" evidence="1">
    <location>
        <begin position="113"/>
        <end position="125"/>
    </location>
</feature>